<evidence type="ECO:0000256" key="1">
    <source>
        <dbReference type="ARBA" id="ARBA00001947"/>
    </source>
</evidence>
<dbReference type="SMART" id="SM00829">
    <property type="entry name" value="PKS_ER"/>
    <property type="match status" value="1"/>
</dbReference>
<dbReference type="Gene3D" id="3.90.180.10">
    <property type="entry name" value="Medium-chain alcohol dehydrogenases, catalytic domain"/>
    <property type="match status" value="1"/>
</dbReference>
<accession>A0ABY0HC44</accession>
<keyword evidence="7" id="KW-0520">NAD</keyword>
<protein>
    <recommendedName>
        <fullName evidence="9">Enoyl reductase (ER) domain-containing protein</fullName>
    </recommendedName>
</protein>
<dbReference type="CDD" id="cd05285">
    <property type="entry name" value="sorbitol_DH"/>
    <property type="match status" value="1"/>
</dbReference>
<gene>
    <name evidence="10" type="ORF">DL762_004504</name>
</gene>
<evidence type="ECO:0000313" key="10">
    <source>
        <dbReference type="EMBL" id="RYO86944.1"/>
    </source>
</evidence>
<evidence type="ECO:0000256" key="4">
    <source>
        <dbReference type="ARBA" id="ARBA00022723"/>
    </source>
</evidence>
<proteinExistence type="inferred from homology"/>
<feature type="domain" description="Enoyl reductase (ER)" evidence="9">
    <location>
        <begin position="13"/>
        <end position="296"/>
    </location>
</feature>
<evidence type="ECO:0000313" key="11">
    <source>
        <dbReference type="Proteomes" id="UP000294003"/>
    </source>
</evidence>
<dbReference type="InterPro" id="IPR036291">
    <property type="entry name" value="NAD(P)-bd_dom_sf"/>
</dbReference>
<dbReference type="InterPro" id="IPR045306">
    <property type="entry name" value="SDH-like"/>
</dbReference>
<dbReference type="Pfam" id="PF08240">
    <property type="entry name" value="ADH_N"/>
    <property type="match status" value="1"/>
</dbReference>
<dbReference type="SUPFAM" id="SSF51735">
    <property type="entry name" value="NAD(P)-binding Rossmann-fold domains"/>
    <property type="match status" value="1"/>
</dbReference>
<sequence>MSASEVRASVLHGARDLRIEQRPLPPPAADEVQVAVQATGLCGSDLHYFSHYRNGDIVVREPLTLGHESAGVVTAVGSGVSGPGALSPGDRVALEVGLPCETCELCRQGRYNICRGMSFRSSAKAFPHAQGTLQDRINHPARWCHKLPSNVTLEQGAIVEPLAVAFHARDRAALAPGATVLVLGAGAVGLLCAFASKAAGARTIVIADIQADRVQYAVDHGFADVPLTVPPPARRPETADDKLAYARDLAQLVKASSVRDGGEPLGEVSVTFECTGVESCMQTAIYATQPGGKVMIIGMGTPVQTLPISAASLREVDLVGVFRYANNYPEVINLLATKDESLPDVGKLITHRYKGLGSIPGAFDMAAKVKDDKGNLVLKVLVDMSEENLARDLLSPDRDAVGEPVTSDTLNRVDS</sequence>
<dbReference type="Proteomes" id="UP000294003">
    <property type="component" value="Unassembled WGS sequence"/>
</dbReference>
<dbReference type="Pfam" id="PF00107">
    <property type="entry name" value="ADH_zinc_N"/>
    <property type="match status" value="1"/>
</dbReference>
<evidence type="ECO:0000256" key="2">
    <source>
        <dbReference type="ARBA" id="ARBA00004921"/>
    </source>
</evidence>
<evidence type="ECO:0000256" key="7">
    <source>
        <dbReference type="ARBA" id="ARBA00023027"/>
    </source>
</evidence>
<dbReference type="InterPro" id="IPR011032">
    <property type="entry name" value="GroES-like_sf"/>
</dbReference>
<keyword evidence="4 8" id="KW-0479">Metal-binding</keyword>
<comment type="cofactor">
    <cofactor evidence="1 8">
        <name>Zn(2+)</name>
        <dbReference type="ChEBI" id="CHEBI:29105"/>
    </cofactor>
</comment>
<reference evidence="10 11" key="1">
    <citation type="submission" date="2018-06" db="EMBL/GenBank/DDBJ databases">
        <title>Complete Genomes of Monosporascus.</title>
        <authorList>
            <person name="Robinson A.J."/>
            <person name="Natvig D.O."/>
        </authorList>
    </citation>
    <scope>NUCLEOTIDE SEQUENCE [LARGE SCALE GENOMIC DNA]</scope>
    <source>
        <strain evidence="10 11">CBS 609.92</strain>
    </source>
</reference>
<comment type="caution">
    <text evidence="10">The sequence shown here is derived from an EMBL/GenBank/DDBJ whole genome shotgun (WGS) entry which is preliminary data.</text>
</comment>
<evidence type="ECO:0000256" key="5">
    <source>
        <dbReference type="ARBA" id="ARBA00022833"/>
    </source>
</evidence>
<dbReference type="InterPro" id="IPR013149">
    <property type="entry name" value="ADH-like_C"/>
</dbReference>
<comment type="similarity">
    <text evidence="3 8">Belongs to the zinc-containing alcohol dehydrogenase family.</text>
</comment>
<name>A0ABY0HC44_9PEZI</name>
<dbReference type="PANTHER" id="PTHR43161">
    <property type="entry name" value="SORBITOL DEHYDROGENASE"/>
    <property type="match status" value="1"/>
</dbReference>
<keyword evidence="5 8" id="KW-0862">Zinc</keyword>
<keyword evidence="6" id="KW-0560">Oxidoreductase</keyword>
<keyword evidence="11" id="KW-1185">Reference proteome</keyword>
<organism evidence="10 11">
    <name type="scientific">Monosporascus cannonballus</name>
    <dbReference type="NCBI Taxonomy" id="155416"/>
    <lineage>
        <taxon>Eukaryota</taxon>
        <taxon>Fungi</taxon>
        <taxon>Dikarya</taxon>
        <taxon>Ascomycota</taxon>
        <taxon>Pezizomycotina</taxon>
        <taxon>Sordariomycetes</taxon>
        <taxon>Xylariomycetidae</taxon>
        <taxon>Xylariales</taxon>
        <taxon>Xylariales incertae sedis</taxon>
        <taxon>Monosporascus</taxon>
    </lineage>
</organism>
<dbReference type="EMBL" id="QJNS01000107">
    <property type="protein sequence ID" value="RYO86944.1"/>
    <property type="molecule type" value="Genomic_DNA"/>
</dbReference>
<dbReference type="PROSITE" id="PS00059">
    <property type="entry name" value="ADH_ZINC"/>
    <property type="match status" value="1"/>
</dbReference>
<dbReference type="InterPro" id="IPR020843">
    <property type="entry name" value="ER"/>
</dbReference>
<dbReference type="SUPFAM" id="SSF50129">
    <property type="entry name" value="GroES-like"/>
    <property type="match status" value="1"/>
</dbReference>
<dbReference type="Gene3D" id="3.40.50.720">
    <property type="entry name" value="NAD(P)-binding Rossmann-like Domain"/>
    <property type="match status" value="1"/>
</dbReference>
<dbReference type="InterPro" id="IPR013154">
    <property type="entry name" value="ADH-like_N"/>
</dbReference>
<evidence type="ECO:0000256" key="8">
    <source>
        <dbReference type="RuleBase" id="RU361277"/>
    </source>
</evidence>
<comment type="pathway">
    <text evidence="2">Carbohydrate degradation.</text>
</comment>
<evidence type="ECO:0000259" key="9">
    <source>
        <dbReference type="SMART" id="SM00829"/>
    </source>
</evidence>
<evidence type="ECO:0000256" key="6">
    <source>
        <dbReference type="ARBA" id="ARBA00023002"/>
    </source>
</evidence>
<evidence type="ECO:0000256" key="3">
    <source>
        <dbReference type="ARBA" id="ARBA00008072"/>
    </source>
</evidence>
<dbReference type="PANTHER" id="PTHR43161:SF25">
    <property type="entry name" value="ALCOHOL DEHYDROGENASE, PUTATIVE (AFU_ORTHOLOGUE AFUA_1G14390)-RELATED"/>
    <property type="match status" value="1"/>
</dbReference>
<dbReference type="InterPro" id="IPR002328">
    <property type="entry name" value="ADH_Zn_CS"/>
</dbReference>